<keyword evidence="4" id="KW-0012">Acyltransferase</keyword>
<feature type="domain" description="N-acetyltransferase" evidence="6">
    <location>
        <begin position="5"/>
        <end position="149"/>
    </location>
</feature>
<keyword evidence="7" id="KW-0689">Ribosomal protein</keyword>
<dbReference type="GO" id="GO:0008999">
    <property type="term" value="F:protein-N-terminal-alanine acetyltransferase activity"/>
    <property type="evidence" value="ECO:0007669"/>
    <property type="project" value="UniProtKB-EC"/>
</dbReference>
<dbReference type="GO" id="GO:0005840">
    <property type="term" value="C:ribosome"/>
    <property type="evidence" value="ECO:0007669"/>
    <property type="project" value="UniProtKB-KW"/>
</dbReference>
<keyword evidence="2 5" id="KW-0963">Cytoplasm</keyword>
<comment type="catalytic activity">
    <reaction evidence="5">
        <text>N-terminal L-alanyl-[ribosomal protein bS18] + acetyl-CoA = N-terminal N(alpha)-acetyl-L-alanyl-[ribosomal protein bS18] + CoA + H(+)</text>
        <dbReference type="Rhea" id="RHEA:43756"/>
        <dbReference type="Rhea" id="RHEA-COMP:10676"/>
        <dbReference type="Rhea" id="RHEA-COMP:10677"/>
        <dbReference type="ChEBI" id="CHEBI:15378"/>
        <dbReference type="ChEBI" id="CHEBI:57287"/>
        <dbReference type="ChEBI" id="CHEBI:57288"/>
        <dbReference type="ChEBI" id="CHEBI:64718"/>
        <dbReference type="ChEBI" id="CHEBI:83683"/>
        <dbReference type="EC" id="2.3.1.266"/>
    </reaction>
</comment>
<dbReference type="RefSeq" id="WP_176008245.1">
    <property type="nucleotide sequence ID" value="NZ_CP041372.2"/>
</dbReference>
<evidence type="ECO:0000256" key="1">
    <source>
        <dbReference type="ARBA" id="ARBA00005395"/>
    </source>
</evidence>
<dbReference type="Gene3D" id="3.40.630.30">
    <property type="match status" value="1"/>
</dbReference>
<keyword evidence="8" id="KW-1185">Reference proteome</keyword>
<dbReference type="GO" id="GO:0005737">
    <property type="term" value="C:cytoplasm"/>
    <property type="evidence" value="ECO:0007669"/>
    <property type="project" value="UniProtKB-SubCell"/>
</dbReference>
<dbReference type="EMBL" id="CP041372">
    <property type="protein sequence ID" value="QKS70205.1"/>
    <property type="molecule type" value="Genomic_DNA"/>
</dbReference>
<dbReference type="KEGG" id="psua:FLK61_25935"/>
<protein>
    <recommendedName>
        <fullName evidence="5">[Ribosomal protein bS18]-alanine N-acetyltransferase</fullName>
        <ecNumber evidence="5">2.3.1.266</ecNumber>
    </recommendedName>
</protein>
<sequence length="149" mass="16996">MASDVQIRLMDIPDIDGVLDVEHDSFPTPWTREAFYNEITKNQYAYYLVAVDGEKVIGYCGLWVIVDSSHITNIAVHSSMRREGIGEALLHGSMEMARMLGAERISLEVRVSNEPAQAMYRKFGFENGGIRKQYYTDNQEDALVMWVKL</sequence>
<gene>
    <name evidence="7" type="primary">rimI</name>
    <name evidence="7" type="ORF">FLK61_25935</name>
</gene>
<name>A0A859FD78_9BACI</name>
<comment type="similarity">
    <text evidence="1 5">Belongs to the acetyltransferase family. RimI subfamily.</text>
</comment>
<evidence type="ECO:0000313" key="7">
    <source>
        <dbReference type="EMBL" id="QKS70205.1"/>
    </source>
</evidence>
<dbReference type="InterPro" id="IPR050680">
    <property type="entry name" value="YpeA/RimI_acetyltransf"/>
</dbReference>
<dbReference type="InterPro" id="IPR006464">
    <property type="entry name" value="AcTrfase_RimI/Ard1"/>
</dbReference>
<evidence type="ECO:0000256" key="3">
    <source>
        <dbReference type="ARBA" id="ARBA00022679"/>
    </source>
</evidence>
<dbReference type="Proteomes" id="UP000318138">
    <property type="component" value="Chromosome"/>
</dbReference>
<dbReference type="PANTHER" id="PTHR43420:SF44">
    <property type="entry name" value="ACETYLTRANSFERASE YPEA"/>
    <property type="match status" value="1"/>
</dbReference>
<reference evidence="8" key="1">
    <citation type="submission" date="2019-07" db="EMBL/GenBank/DDBJ databases">
        <title>Bacillus alkalisoli sp. nov. isolated from saline soil.</title>
        <authorList>
            <person name="Sun J.-Q."/>
            <person name="Xu L."/>
        </authorList>
    </citation>
    <scope>NUCLEOTIDE SEQUENCE [LARGE SCALE GENOMIC DNA]</scope>
    <source>
        <strain evidence="8">M4U3P1</strain>
    </source>
</reference>
<dbReference type="InterPro" id="IPR016181">
    <property type="entry name" value="Acyl_CoA_acyltransferase"/>
</dbReference>
<evidence type="ECO:0000256" key="5">
    <source>
        <dbReference type="RuleBase" id="RU363094"/>
    </source>
</evidence>
<comment type="subcellular location">
    <subcellularLocation>
        <location evidence="5">Cytoplasm</location>
    </subcellularLocation>
</comment>
<evidence type="ECO:0000256" key="2">
    <source>
        <dbReference type="ARBA" id="ARBA00022490"/>
    </source>
</evidence>
<organism evidence="7 8">
    <name type="scientific">Paenalkalicoccus suaedae</name>
    <dbReference type="NCBI Taxonomy" id="2592382"/>
    <lineage>
        <taxon>Bacteria</taxon>
        <taxon>Bacillati</taxon>
        <taxon>Bacillota</taxon>
        <taxon>Bacilli</taxon>
        <taxon>Bacillales</taxon>
        <taxon>Bacillaceae</taxon>
        <taxon>Paenalkalicoccus</taxon>
    </lineage>
</organism>
<dbReference type="SUPFAM" id="SSF55729">
    <property type="entry name" value="Acyl-CoA N-acyltransferases (Nat)"/>
    <property type="match status" value="1"/>
</dbReference>
<dbReference type="InterPro" id="IPR000182">
    <property type="entry name" value="GNAT_dom"/>
</dbReference>
<dbReference type="PANTHER" id="PTHR43420">
    <property type="entry name" value="ACETYLTRANSFERASE"/>
    <property type="match status" value="1"/>
</dbReference>
<evidence type="ECO:0000259" key="6">
    <source>
        <dbReference type="PROSITE" id="PS51186"/>
    </source>
</evidence>
<dbReference type="NCBIfam" id="TIGR01575">
    <property type="entry name" value="rimI"/>
    <property type="match status" value="1"/>
</dbReference>
<dbReference type="EC" id="2.3.1.266" evidence="5"/>
<accession>A0A859FD78</accession>
<dbReference type="Pfam" id="PF00583">
    <property type="entry name" value="Acetyltransf_1"/>
    <property type="match status" value="1"/>
</dbReference>
<evidence type="ECO:0000313" key="8">
    <source>
        <dbReference type="Proteomes" id="UP000318138"/>
    </source>
</evidence>
<proteinExistence type="inferred from homology"/>
<dbReference type="PROSITE" id="PS51186">
    <property type="entry name" value="GNAT"/>
    <property type="match status" value="1"/>
</dbReference>
<comment type="function">
    <text evidence="5">Acetylates the N-terminal alanine of ribosomal protein bS18.</text>
</comment>
<dbReference type="AlphaFoldDB" id="A0A859FD78"/>
<dbReference type="CDD" id="cd04301">
    <property type="entry name" value="NAT_SF"/>
    <property type="match status" value="1"/>
</dbReference>
<evidence type="ECO:0000256" key="4">
    <source>
        <dbReference type="ARBA" id="ARBA00023315"/>
    </source>
</evidence>
<keyword evidence="7" id="KW-0687">Ribonucleoprotein</keyword>
<keyword evidence="3 7" id="KW-0808">Transferase</keyword>